<feature type="domain" description="Chaplin" evidence="7">
    <location>
        <begin position="2"/>
        <end position="33"/>
    </location>
</feature>
<comment type="subcellular location">
    <subcellularLocation>
        <location evidence="1">Secreted</location>
        <location evidence="1">Cell wall</location>
    </subcellularLocation>
</comment>
<keyword evidence="4" id="KW-0732">Signal</keyword>
<dbReference type="AlphaFoldDB" id="A0A7W9QHJ5"/>
<proteinExistence type="predicted"/>
<comment type="caution">
    <text evidence="8">The sequence shown here is derived from an EMBL/GenBank/DDBJ whole genome shotgun (WGS) entry which is preliminary data.</text>
</comment>
<gene>
    <name evidence="8" type="ORF">FHS42_007473</name>
</gene>
<evidence type="ECO:0000256" key="2">
    <source>
        <dbReference type="ARBA" id="ARBA00022512"/>
    </source>
</evidence>
<protein>
    <recommendedName>
        <fullName evidence="7">Chaplin domain-containing protein</fullName>
    </recommendedName>
</protein>
<dbReference type="EMBL" id="JACHJL010000044">
    <property type="protein sequence ID" value="MBB5940375.1"/>
    <property type="molecule type" value="Genomic_DNA"/>
</dbReference>
<keyword evidence="2" id="KW-0134">Cell wall</keyword>
<dbReference type="InterPro" id="IPR005528">
    <property type="entry name" value="ChpA-H"/>
</dbReference>
<evidence type="ECO:0000313" key="9">
    <source>
        <dbReference type="Proteomes" id="UP000588098"/>
    </source>
</evidence>
<organism evidence="8 9">
    <name type="scientific">Streptomyces zagrosensis</name>
    <dbReference type="NCBI Taxonomy" id="1042984"/>
    <lineage>
        <taxon>Bacteria</taxon>
        <taxon>Bacillati</taxon>
        <taxon>Actinomycetota</taxon>
        <taxon>Actinomycetes</taxon>
        <taxon>Kitasatosporales</taxon>
        <taxon>Streptomycetaceae</taxon>
        <taxon>Streptomyces</taxon>
    </lineage>
</organism>
<dbReference type="Proteomes" id="UP000588098">
    <property type="component" value="Unassembled WGS sequence"/>
</dbReference>
<dbReference type="GO" id="GO:0007155">
    <property type="term" value="P:cell adhesion"/>
    <property type="evidence" value="ECO:0007669"/>
    <property type="project" value="UniProtKB-KW"/>
</dbReference>
<evidence type="ECO:0000256" key="4">
    <source>
        <dbReference type="ARBA" id="ARBA00022729"/>
    </source>
</evidence>
<dbReference type="RefSeq" id="WP_184580471.1">
    <property type="nucleotide sequence ID" value="NZ_JACHJL010000044.1"/>
</dbReference>
<evidence type="ECO:0000256" key="1">
    <source>
        <dbReference type="ARBA" id="ARBA00004191"/>
    </source>
</evidence>
<evidence type="ECO:0000256" key="6">
    <source>
        <dbReference type="ARBA" id="ARBA00023087"/>
    </source>
</evidence>
<dbReference type="Pfam" id="PF03777">
    <property type="entry name" value="ChpA-C"/>
    <property type="match status" value="1"/>
</dbReference>
<accession>A0A7W9QHJ5</accession>
<evidence type="ECO:0000256" key="5">
    <source>
        <dbReference type="ARBA" id="ARBA00022889"/>
    </source>
</evidence>
<evidence type="ECO:0000259" key="7">
    <source>
        <dbReference type="Pfam" id="PF03777"/>
    </source>
</evidence>
<keyword evidence="3" id="KW-0964">Secreted</keyword>
<evidence type="ECO:0000313" key="8">
    <source>
        <dbReference type="EMBL" id="MBB5940375.1"/>
    </source>
</evidence>
<reference evidence="8 9" key="1">
    <citation type="submission" date="2020-08" db="EMBL/GenBank/DDBJ databases">
        <title>Genomic Encyclopedia of Type Strains, Phase III (KMG-III): the genomes of soil and plant-associated and newly described type strains.</title>
        <authorList>
            <person name="Whitman W."/>
        </authorList>
    </citation>
    <scope>NUCLEOTIDE SEQUENCE [LARGE SCALE GENOMIC DNA]</scope>
    <source>
        <strain evidence="8 9">CECT 8305</strain>
    </source>
</reference>
<keyword evidence="9" id="KW-1185">Reference proteome</keyword>
<keyword evidence="5" id="KW-0130">Cell adhesion</keyword>
<sequence length="61" mass="5921">MAHAKGATTSGAGAGSNNLAGLPITSPYNHCGGAELVDANGFEAIPILTNLSPPAAADETD</sequence>
<evidence type="ECO:0000256" key="3">
    <source>
        <dbReference type="ARBA" id="ARBA00022525"/>
    </source>
</evidence>
<name>A0A7W9QHJ5_9ACTN</name>
<keyword evidence="6" id="KW-0034">Amyloid</keyword>